<feature type="signal peptide" evidence="1">
    <location>
        <begin position="1"/>
        <end position="29"/>
    </location>
</feature>
<evidence type="ECO:0000313" key="4">
    <source>
        <dbReference type="Proteomes" id="UP000053859"/>
    </source>
</evidence>
<feature type="chain" id="PRO_5038740699" description="DUF4232 domain-containing protein" evidence="1">
    <location>
        <begin position="30"/>
        <end position="184"/>
    </location>
</feature>
<evidence type="ECO:0000256" key="1">
    <source>
        <dbReference type="SAM" id="SignalP"/>
    </source>
</evidence>
<sequence>MRIAQRSTTRVAASSLVAAAAFALVGVQAAGQTASAATPQQAPVTASCTAANTELTVKDVPRPINTLLLTATNTGTKPCNLYGAPYLAAGAGAQAPVPWLDSSKPQAVVTLAPGESGYAGIGTSSPDGDEGYIAKTLGVHFANKQQNGSVGKGATLPLPNGGVYFNSANFVTYWQSDVYDALFG</sequence>
<evidence type="ECO:0000259" key="2">
    <source>
        <dbReference type="Pfam" id="PF14016"/>
    </source>
</evidence>
<dbReference type="Pfam" id="PF14016">
    <property type="entry name" value="DUF4232"/>
    <property type="match status" value="1"/>
</dbReference>
<dbReference type="OrthoDB" id="3854042at2"/>
<dbReference type="EMBL" id="DF968325">
    <property type="protein sequence ID" value="GAP50123.1"/>
    <property type="molecule type" value="Genomic_DNA"/>
</dbReference>
<name>A0A0K8PQV7_STRAJ</name>
<organism evidence="3 4">
    <name type="scientific">Streptomyces azureus</name>
    <dbReference type="NCBI Taxonomy" id="146537"/>
    <lineage>
        <taxon>Bacteria</taxon>
        <taxon>Bacillati</taxon>
        <taxon>Actinomycetota</taxon>
        <taxon>Actinomycetes</taxon>
        <taxon>Kitasatosporales</taxon>
        <taxon>Streptomycetaceae</taxon>
        <taxon>Streptomyces</taxon>
    </lineage>
</organism>
<feature type="domain" description="DUF4232" evidence="2">
    <location>
        <begin position="48"/>
        <end position="175"/>
    </location>
</feature>
<dbReference type="AlphaFoldDB" id="A0A0K8PQV7"/>
<keyword evidence="4" id="KW-1185">Reference proteome</keyword>
<dbReference type="RefSeq" id="WP_059420277.1">
    <property type="nucleotide sequence ID" value="NZ_DF968325.1"/>
</dbReference>
<protein>
    <recommendedName>
        <fullName evidence="2">DUF4232 domain-containing protein</fullName>
    </recommendedName>
</protein>
<reference evidence="3" key="1">
    <citation type="journal article" date="2015" name="Genome Announc.">
        <title>Draft Genome Sequence of Thiostrepton-Producing Streptomyces azureus ATCC 14921.</title>
        <authorList>
            <person name="Sakihara K."/>
            <person name="Maeda J."/>
            <person name="Tashiro K."/>
            <person name="Fujino Y."/>
            <person name="Kuhara S."/>
            <person name="Ohshima T."/>
            <person name="Ogata S."/>
            <person name="Doi K."/>
        </authorList>
    </citation>
    <scope>NUCLEOTIDE SEQUENCE [LARGE SCALE GENOMIC DNA]</scope>
    <source>
        <strain evidence="3">ATCC14921</strain>
    </source>
</reference>
<dbReference type="Proteomes" id="UP000053859">
    <property type="component" value="Unassembled WGS sequence"/>
</dbReference>
<proteinExistence type="predicted"/>
<dbReference type="PATRIC" id="fig|146537.3.peg.5239"/>
<accession>A0A0K8PQV7</accession>
<keyword evidence="1" id="KW-0732">Signal</keyword>
<gene>
    <name evidence="3" type="ORF">SAZU_4986</name>
</gene>
<dbReference type="InterPro" id="IPR025326">
    <property type="entry name" value="DUF4232"/>
</dbReference>
<evidence type="ECO:0000313" key="3">
    <source>
        <dbReference type="EMBL" id="GAP50123.1"/>
    </source>
</evidence>